<comment type="caution">
    <text evidence="1">The sequence shown here is derived from an EMBL/GenBank/DDBJ whole genome shotgun (WGS) entry which is preliminary data.</text>
</comment>
<dbReference type="AlphaFoldDB" id="A0AAV0V3H1"/>
<protein>
    <submittedName>
        <fullName evidence="1">Uncharacterized protein</fullName>
    </submittedName>
</protein>
<name>A0AAV0V3H1_HYABA</name>
<gene>
    <name evidence="1" type="ORF">HBR001_LOCUS9302</name>
</gene>
<proteinExistence type="predicted"/>
<evidence type="ECO:0000313" key="1">
    <source>
        <dbReference type="EMBL" id="CAI5743093.1"/>
    </source>
</evidence>
<evidence type="ECO:0000313" key="2">
    <source>
        <dbReference type="Proteomes" id="UP001162031"/>
    </source>
</evidence>
<accession>A0AAV0V3H1</accession>
<organism evidence="1 2">
    <name type="scientific">Hyaloperonospora brassicae</name>
    <name type="common">Brassica downy mildew</name>
    <name type="synonym">Peronospora brassicae</name>
    <dbReference type="NCBI Taxonomy" id="162125"/>
    <lineage>
        <taxon>Eukaryota</taxon>
        <taxon>Sar</taxon>
        <taxon>Stramenopiles</taxon>
        <taxon>Oomycota</taxon>
        <taxon>Peronosporomycetes</taxon>
        <taxon>Peronosporales</taxon>
        <taxon>Peronosporaceae</taxon>
        <taxon>Hyaloperonospora</taxon>
    </lineage>
</organism>
<keyword evidence="2" id="KW-1185">Reference proteome</keyword>
<sequence>MLLMLVDECKQRVWAFLDAQGLCRVACVARDAQQGVRVGPVWLRHSRALLTEGLASLQTELGVPGYGPERGCGRHRHLMLRESQYGAVLEDRSRDAIVDWRRWYRDTHVALRTSRSSSAEFVRAMSDLQQLKTQRLQLKEAIQRVKASAHADKQSRRGQMNCVRWMNRTHRRLATNANLMQAQHAAMSKAELAEKLQCAEKSIQDTTREQFGLRKQAMKSLHKLKTQLASGIKMMQDLDTHVELRS</sequence>
<dbReference type="EMBL" id="CANTFL010001485">
    <property type="protein sequence ID" value="CAI5743093.1"/>
    <property type="molecule type" value="Genomic_DNA"/>
</dbReference>
<reference evidence="1" key="1">
    <citation type="submission" date="2022-12" db="EMBL/GenBank/DDBJ databases">
        <authorList>
            <person name="Webb A."/>
        </authorList>
    </citation>
    <scope>NUCLEOTIDE SEQUENCE</scope>
    <source>
        <strain evidence="1">Hp1</strain>
    </source>
</reference>
<dbReference type="Proteomes" id="UP001162031">
    <property type="component" value="Unassembled WGS sequence"/>
</dbReference>